<dbReference type="EMBL" id="JALJOU010000030">
    <property type="protein sequence ID" value="KAK9835048.1"/>
    <property type="molecule type" value="Genomic_DNA"/>
</dbReference>
<evidence type="ECO:0000313" key="2">
    <source>
        <dbReference type="Proteomes" id="UP001445335"/>
    </source>
</evidence>
<comment type="caution">
    <text evidence="1">The sequence shown here is derived from an EMBL/GenBank/DDBJ whole genome shotgun (WGS) entry which is preliminary data.</text>
</comment>
<dbReference type="PANTHER" id="PTHR35309:SF4">
    <property type="entry name" value="TOCOPHEROL CYCLASE"/>
    <property type="match status" value="1"/>
</dbReference>
<dbReference type="InterPro" id="IPR025893">
    <property type="entry name" value="Tocopherol_cyclase"/>
</dbReference>
<reference evidence="1 2" key="1">
    <citation type="journal article" date="2024" name="Nat. Commun.">
        <title>Phylogenomics reveals the evolutionary origins of lichenization in chlorophyte algae.</title>
        <authorList>
            <person name="Puginier C."/>
            <person name="Libourel C."/>
            <person name="Otte J."/>
            <person name="Skaloud P."/>
            <person name="Haon M."/>
            <person name="Grisel S."/>
            <person name="Petersen M."/>
            <person name="Berrin J.G."/>
            <person name="Delaux P.M."/>
            <person name="Dal Grande F."/>
            <person name="Keller J."/>
        </authorList>
    </citation>
    <scope>NUCLEOTIDE SEQUENCE [LARGE SCALE GENOMIC DNA]</scope>
    <source>
        <strain evidence="1 2">SAG 245.80</strain>
    </source>
</reference>
<proteinExistence type="predicted"/>
<protein>
    <recommendedName>
        <fullName evidence="3">Tocopherol cyclase</fullName>
    </recommendedName>
</protein>
<accession>A0AAW1RN42</accession>
<evidence type="ECO:0008006" key="3">
    <source>
        <dbReference type="Google" id="ProtNLM"/>
    </source>
</evidence>
<name>A0AAW1RN42_9CHLO</name>
<gene>
    <name evidence="1" type="ORF">WJX81_007145</name>
</gene>
<dbReference type="Proteomes" id="UP001445335">
    <property type="component" value="Unassembled WGS sequence"/>
</dbReference>
<keyword evidence="2" id="KW-1185">Reference proteome</keyword>
<sequence length="436" mass="47640">MPFLAHGGNHEHQRRINCAALHQSAGQLRSTPHSGYHYDGRKGRFFEGWYFKVTLPGEGQSFALIYSIEDPAGNTAQSGVGAQVMGPDDSYLLQYGKDVRSFWADPHALALGACFRPRGAGRPAAPLGRMVPEAHFNAAVEEGYQASLTWHQGALVADEAGAAGNLPSTVLGARWAFSVRPVSGWGAAHERQRATAGWLAALPVFEPHWQIVMAQGRATGWIEWGGQRYDFEDAPSYAEKNWGGGFPSRWFWVQCEAFEGEPDAALTSVGARRGVLNLPGVEEDVGLIGIHWRGRFIELVPWNGSVSWEVAPWGSWRIFARSSAYEALVEATCERSGTPLRAPTATDGLAPFCRDSFNGQVRMRVWERDSSGERGAAPMIDTRSSSCAVEVGGGPWWDTWRTTAEMKEPLRSLVQLPVDAEGLASRLPKGLRPPGL</sequence>
<dbReference type="PANTHER" id="PTHR35309">
    <property type="match status" value="1"/>
</dbReference>
<dbReference type="AlphaFoldDB" id="A0AAW1RN42"/>
<dbReference type="Pfam" id="PF14249">
    <property type="entry name" value="Tocopherol_cycl"/>
    <property type="match status" value="1"/>
</dbReference>
<evidence type="ECO:0000313" key="1">
    <source>
        <dbReference type="EMBL" id="KAK9835048.1"/>
    </source>
</evidence>
<dbReference type="GO" id="GO:0009976">
    <property type="term" value="F:tocopherol cyclase activity"/>
    <property type="evidence" value="ECO:0007669"/>
    <property type="project" value="InterPro"/>
</dbReference>
<organism evidence="1 2">
    <name type="scientific">Elliptochloris bilobata</name>
    <dbReference type="NCBI Taxonomy" id="381761"/>
    <lineage>
        <taxon>Eukaryota</taxon>
        <taxon>Viridiplantae</taxon>
        <taxon>Chlorophyta</taxon>
        <taxon>core chlorophytes</taxon>
        <taxon>Trebouxiophyceae</taxon>
        <taxon>Trebouxiophyceae incertae sedis</taxon>
        <taxon>Elliptochloris clade</taxon>
        <taxon>Elliptochloris</taxon>
    </lineage>
</organism>